<accession>A0A3R6XGZ6</accession>
<feature type="coiled-coil region" evidence="2">
    <location>
        <begin position="19"/>
        <end position="78"/>
    </location>
</feature>
<dbReference type="PANTHER" id="PTHR46518">
    <property type="entry name" value="COILED-COIL DOMAIN-CONTAINING PROTEIN 151"/>
    <property type="match status" value="1"/>
</dbReference>
<evidence type="ECO:0000313" key="4">
    <source>
        <dbReference type="EMBL" id="RHZ21533.1"/>
    </source>
</evidence>
<dbReference type="Proteomes" id="UP000285430">
    <property type="component" value="Unassembled WGS sequence"/>
</dbReference>
<dbReference type="PANTHER" id="PTHR46518:SF1">
    <property type="entry name" value="OUTER DYNEIN ARM-DOCKING COMPLEX SUBUNIT 3"/>
    <property type="match status" value="1"/>
</dbReference>
<feature type="domain" description="ODAD1 central coiled coil region" evidence="3">
    <location>
        <begin position="309"/>
        <end position="440"/>
    </location>
</feature>
<dbReference type="GO" id="GO:0036064">
    <property type="term" value="C:ciliary basal body"/>
    <property type="evidence" value="ECO:0007669"/>
    <property type="project" value="TreeGrafter"/>
</dbReference>
<dbReference type="InterPro" id="IPR049258">
    <property type="entry name" value="ODAD1_CC"/>
</dbReference>
<comment type="caution">
    <text evidence="4">The sequence shown here is derived from an EMBL/GenBank/DDBJ whole genome shotgun (WGS) entry which is preliminary data.</text>
</comment>
<evidence type="ECO:0000256" key="1">
    <source>
        <dbReference type="ARBA" id="ARBA00023054"/>
    </source>
</evidence>
<dbReference type="GO" id="GO:0036158">
    <property type="term" value="P:outer dynein arm assembly"/>
    <property type="evidence" value="ECO:0007669"/>
    <property type="project" value="InterPro"/>
</dbReference>
<name>A0A3R6XGZ6_APHAT</name>
<reference evidence="4 5" key="1">
    <citation type="submission" date="2018-08" db="EMBL/GenBank/DDBJ databases">
        <title>Aphanomyces genome sequencing and annotation.</title>
        <authorList>
            <person name="Minardi D."/>
            <person name="Oidtmann B."/>
            <person name="Van Der Giezen M."/>
            <person name="Studholme D.J."/>
        </authorList>
    </citation>
    <scope>NUCLEOTIDE SEQUENCE [LARGE SCALE GENOMIC DNA]</scope>
    <source>
        <strain evidence="4 5">Da</strain>
    </source>
</reference>
<keyword evidence="1 2" id="KW-0175">Coiled coil</keyword>
<dbReference type="AlphaFoldDB" id="A0A3R6XGZ6"/>
<protein>
    <recommendedName>
        <fullName evidence="3">ODAD1 central coiled coil region domain-containing protein</fullName>
    </recommendedName>
</protein>
<evidence type="ECO:0000256" key="2">
    <source>
        <dbReference type="SAM" id="Coils"/>
    </source>
</evidence>
<feature type="coiled-coil region" evidence="2">
    <location>
        <begin position="110"/>
        <end position="200"/>
    </location>
</feature>
<dbReference type="GO" id="GO:0035253">
    <property type="term" value="C:ciliary rootlet"/>
    <property type="evidence" value="ECO:0007669"/>
    <property type="project" value="TreeGrafter"/>
</dbReference>
<gene>
    <name evidence="4" type="ORF">DYB37_011159</name>
</gene>
<feature type="non-terminal residue" evidence="4">
    <location>
        <position position="1"/>
    </location>
</feature>
<dbReference type="GO" id="GO:0097542">
    <property type="term" value="C:ciliary tip"/>
    <property type="evidence" value="ECO:0007669"/>
    <property type="project" value="TreeGrafter"/>
</dbReference>
<dbReference type="InterPro" id="IPR033192">
    <property type="entry name" value="ODAD3"/>
</dbReference>
<dbReference type="GO" id="GO:0003341">
    <property type="term" value="P:cilium movement"/>
    <property type="evidence" value="ECO:0007669"/>
    <property type="project" value="InterPro"/>
</dbReference>
<dbReference type="VEuPathDB" id="FungiDB:H257_08378"/>
<evidence type="ECO:0000313" key="5">
    <source>
        <dbReference type="Proteomes" id="UP000285430"/>
    </source>
</evidence>
<evidence type="ECO:0000259" key="3">
    <source>
        <dbReference type="Pfam" id="PF21773"/>
    </source>
</evidence>
<dbReference type="EMBL" id="QUTH01003135">
    <property type="protein sequence ID" value="RHZ21533.1"/>
    <property type="molecule type" value="Genomic_DNA"/>
</dbReference>
<proteinExistence type="predicted"/>
<dbReference type="Pfam" id="PF21773">
    <property type="entry name" value="ODAD1_CC"/>
    <property type="match status" value="1"/>
</dbReference>
<organism evidence="4 5">
    <name type="scientific">Aphanomyces astaci</name>
    <name type="common">Crayfish plague agent</name>
    <dbReference type="NCBI Taxonomy" id="112090"/>
    <lineage>
        <taxon>Eukaryota</taxon>
        <taxon>Sar</taxon>
        <taxon>Stramenopiles</taxon>
        <taxon>Oomycota</taxon>
        <taxon>Saprolegniomycetes</taxon>
        <taxon>Saprolegniales</taxon>
        <taxon>Verrucalvaceae</taxon>
        <taxon>Aphanomyces</taxon>
    </lineage>
</organism>
<sequence length="619" mass="69906">DMQRHDSKSMLKKMEMDYDARMEEQVDDLREKMRLLQVDRKGNVELLETNKNSNKDLIRQLKQENKELRKNVADMKRNETPLNGGPVVVGEGDDETSQVALHLTKCRKQHDDVRHKVAAQLETLEQLKDNVKDLELEAKKPSMEDTPETRKIRMLENRLDKAMIKYNEAQSIRKTYEQIVKRLKEERIGFDNQLAAIERAAAAKNHDYDELVMLSADAAHAKDLTVAELERVRSNYEEERRLRDKELREKQQVVKMKLDMNARLDRRERQKHDLVDAEVDGIVLFLAPDEGNVLKTSLALNSLKEGRVADEKKEHRSKIDIFESAFRKIKEATGVSDVNEVIQKIVSQEGTTENLMMLTKENQARLEALQAEHLHLKTHVEELKYSGSGGGHRRKMVDDHETNLNLATAKLERARVKFERVAKILISVKAGVEHLVDKIESVRDDSIPNHRLVREDGKAILVSDDTIVEALHESEVTLLGLLELTGATASPSSGGSATTAPIVTTTTTSASVIPDDELAVGIARPYNQRIPLPGDGFLPDELNDDDGLMLEENDDALSRDRVKKASKQVLLDQDKRKKRVQKKVSSAVQDTDEFAADEITAMQLSAAATSLPSTPAKKK</sequence>